<dbReference type="EMBL" id="JBHLVZ010000041">
    <property type="protein sequence ID" value="MFC0386867.1"/>
    <property type="molecule type" value="Genomic_DNA"/>
</dbReference>
<feature type="transmembrane region" description="Helical" evidence="1">
    <location>
        <begin position="323"/>
        <end position="339"/>
    </location>
</feature>
<feature type="transmembrane region" description="Helical" evidence="1">
    <location>
        <begin position="240"/>
        <end position="260"/>
    </location>
</feature>
<evidence type="ECO:0000256" key="1">
    <source>
        <dbReference type="SAM" id="Phobius"/>
    </source>
</evidence>
<feature type="transmembrane region" description="Helical" evidence="1">
    <location>
        <begin position="29"/>
        <end position="45"/>
    </location>
</feature>
<name>A0ABV6ITJ1_9PROT</name>
<keyword evidence="1" id="KW-0812">Transmembrane</keyword>
<keyword evidence="3" id="KW-1185">Reference proteome</keyword>
<organism evidence="2 3">
    <name type="scientific">Muricoccus vinaceus</name>
    <dbReference type="NCBI Taxonomy" id="424704"/>
    <lineage>
        <taxon>Bacteria</taxon>
        <taxon>Pseudomonadati</taxon>
        <taxon>Pseudomonadota</taxon>
        <taxon>Alphaproteobacteria</taxon>
        <taxon>Acetobacterales</taxon>
        <taxon>Roseomonadaceae</taxon>
        <taxon>Muricoccus</taxon>
    </lineage>
</organism>
<evidence type="ECO:0000313" key="2">
    <source>
        <dbReference type="EMBL" id="MFC0386867.1"/>
    </source>
</evidence>
<evidence type="ECO:0000313" key="3">
    <source>
        <dbReference type="Proteomes" id="UP001589789"/>
    </source>
</evidence>
<accession>A0ABV6ITJ1</accession>
<dbReference type="Proteomes" id="UP001589789">
    <property type="component" value="Unassembled WGS sequence"/>
</dbReference>
<feature type="transmembrane region" description="Helical" evidence="1">
    <location>
        <begin position="162"/>
        <end position="181"/>
    </location>
</feature>
<keyword evidence="1" id="KW-1133">Transmembrane helix</keyword>
<protein>
    <recommendedName>
        <fullName evidence="4">DUF2029 domain-containing protein</fullName>
    </recommendedName>
</protein>
<reference evidence="2 3" key="1">
    <citation type="submission" date="2024-09" db="EMBL/GenBank/DDBJ databases">
        <authorList>
            <person name="Sun Q."/>
            <person name="Mori K."/>
        </authorList>
    </citation>
    <scope>NUCLEOTIDE SEQUENCE [LARGE SCALE GENOMIC DNA]</scope>
    <source>
        <strain evidence="2 3">CCM 7468</strain>
    </source>
</reference>
<feature type="transmembrane region" description="Helical" evidence="1">
    <location>
        <begin position="217"/>
        <end position="233"/>
    </location>
</feature>
<sequence>MSDERHHTIQDVFREDGPTAGGLRMDWKVFLACWAAAAFVALALGRDTSWDLRNYHYYNIYALLEGRWAVDLTPARAHTFLHPGLDLPFYLLTQSYLNAWPRLVSVLQASYAGLLAFLTIAVANLVLNGKAGRVTPATALVACFGLSGAATLPEIGSTYNDIQIACLVLGALLALLLAAGASDAHEASKATRLRLIAGLLGGCAVGLKLTAFIFPPALALAAIIATQGGLVLRARAVAQLSVGGALGFAITYGPWGWFLWNRFGNPFGSFTNNIFRSPLFPFVSQRDESFLPDSLVTALAYPFIWAHRSTGTVLEPTLADPRFAVGLTALLLVIGLAMWRRFSRPCTPPPSLEDRAAARAVRTVLAFTLASYVIWLGNFSILRYAIPMEVLLGIPVWAAARELLLATKPEGGLAAATAPLRRGATLALATALGVSAIVTEYPAHPREPFFWEREPRGAAVLAVSPIPLPKDSLVVLLGPAVSFVAPFLDSPSVRFVGGPNPNWAGVASDPASYAAQVLQEVRLHRGPAFVLLEDPDAYDEEAAEVLAITFERASCRPVPNNLTKVVQLCRWR</sequence>
<keyword evidence="1" id="KW-0472">Membrane</keyword>
<comment type="caution">
    <text evidence="2">The sequence shown here is derived from an EMBL/GenBank/DDBJ whole genome shotgun (WGS) entry which is preliminary data.</text>
</comment>
<proteinExistence type="predicted"/>
<dbReference type="RefSeq" id="WP_377051756.1">
    <property type="nucleotide sequence ID" value="NZ_JBHLVZ010000041.1"/>
</dbReference>
<feature type="transmembrane region" description="Helical" evidence="1">
    <location>
        <begin position="360"/>
        <end position="375"/>
    </location>
</feature>
<evidence type="ECO:0008006" key="4">
    <source>
        <dbReference type="Google" id="ProtNLM"/>
    </source>
</evidence>
<feature type="transmembrane region" description="Helical" evidence="1">
    <location>
        <begin position="106"/>
        <end position="127"/>
    </location>
</feature>
<gene>
    <name evidence="2" type="ORF">ACFFIC_15120</name>
</gene>